<name>A0A382EVZ0_9ZZZZ</name>
<accession>A0A382EVZ0</accession>
<feature type="non-terminal residue" evidence="1">
    <location>
        <position position="1"/>
    </location>
</feature>
<proteinExistence type="predicted"/>
<organism evidence="1">
    <name type="scientific">marine metagenome</name>
    <dbReference type="NCBI Taxonomy" id="408172"/>
    <lineage>
        <taxon>unclassified sequences</taxon>
        <taxon>metagenomes</taxon>
        <taxon>ecological metagenomes</taxon>
    </lineage>
</organism>
<dbReference type="EMBL" id="UINC01046640">
    <property type="protein sequence ID" value="SVB54920.1"/>
    <property type="molecule type" value="Genomic_DNA"/>
</dbReference>
<sequence>CDLQLRRLLLYPAELPGHTLNFDAEFKIVY</sequence>
<protein>
    <submittedName>
        <fullName evidence="1">Uncharacterized protein</fullName>
    </submittedName>
</protein>
<gene>
    <name evidence="1" type="ORF">METZ01_LOCUS207774</name>
</gene>
<reference evidence="1" key="1">
    <citation type="submission" date="2018-05" db="EMBL/GenBank/DDBJ databases">
        <authorList>
            <person name="Lanie J.A."/>
            <person name="Ng W.-L."/>
            <person name="Kazmierczak K.M."/>
            <person name="Andrzejewski T.M."/>
            <person name="Davidsen T.M."/>
            <person name="Wayne K.J."/>
            <person name="Tettelin H."/>
            <person name="Glass J.I."/>
            <person name="Rusch D."/>
            <person name="Podicherti R."/>
            <person name="Tsui H.-C.T."/>
            <person name="Winkler M.E."/>
        </authorList>
    </citation>
    <scope>NUCLEOTIDE SEQUENCE</scope>
</reference>
<evidence type="ECO:0000313" key="1">
    <source>
        <dbReference type="EMBL" id="SVB54920.1"/>
    </source>
</evidence>
<dbReference type="AlphaFoldDB" id="A0A382EVZ0"/>